<comment type="caution">
    <text evidence="1">The sequence shown here is derived from an EMBL/GenBank/DDBJ whole genome shotgun (WGS) entry which is preliminary data.</text>
</comment>
<dbReference type="Proteomes" id="UP000248329">
    <property type="component" value="Unassembled WGS sequence"/>
</dbReference>
<proteinExistence type="predicted"/>
<name>A0AC61KZI9_9EURY</name>
<organism evidence="1 2">
    <name type="scientific">Candidatus Methanogaster sp</name>
    <dbReference type="NCBI Taxonomy" id="3386292"/>
    <lineage>
        <taxon>Archaea</taxon>
        <taxon>Methanobacteriati</taxon>
        <taxon>Methanobacteriota</taxon>
        <taxon>Stenosarchaea group</taxon>
        <taxon>Methanomicrobia</taxon>
        <taxon>Methanosarcinales</taxon>
        <taxon>ANME-2 cluster</taxon>
        <taxon>Candidatus Methanogasteraceae</taxon>
        <taxon>Candidatus Methanogaster</taxon>
    </lineage>
</organism>
<protein>
    <submittedName>
        <fullName evidence="1">Uncharacterized protein</fullName>
    </submittedName>
</protein>
<dbReference type="EMBL" id="PQXF01000048">
    <property type="protein sequence ID" value="PXF57824.1"/>
    <property type="molecule type" value="Genomic_DNA"/>
</dbReference>
<accession>A0AC61KZI9</accession>
<gene>
    <name evidence="1" type="ORF">C4B59_14510</name>
</gene>
<reference evidence="1" key="1">
    <citation type="submission" date="2018-01" db="EMBL/GenBank/DDBJ databases">
        <authorList>
            <person name="Krukenberg V."/>
        </authorList>
    </citation>
    <scope>NUCLEOTIDE SEQUENCE</scope>
    <source>
        <strain evidence="1">E20ANME2</strain>
    </source>
</reference>
<sequence length="1334" mass="146507">MSDRIGNDDIWVMDADGSNKVQLTTNTSDDITPSWSPDGNKIVFSSDRSGNCDIWVMTLGRTIVQDITFLTDAPEMEFFPVWTADGSQIMYLFQRVAWSDRDSYIMNADGSGKERTYTGEGMLSWLSDLSPDGTELLIAKCFGYFYDVYKVNISDGTLTPLAADSSKVESDAYWSPDGSKIVYQQRNRDSVHHLWLMDSDGSNKQQLGTSYNIGYGKDWSPDGSKIIYCAKDGNDKCDLWMIDADGTNQVQITDTPYREGWPSFSPDGQYIVYVSGEGDTPDLWLRNIDGSYKVRLTYNLGIHDASPHWSPDGRKIVFVGNQVNDHADIAVMTLGEISPTPTTPTASFTHTTSCLTTYFASTSHDQDGYLTAHNWNFGDGKTSAEENPTHTYTIGGDYEVTLTVTDNEHHTQSKTEIVSVGDGAITRVNHPSDTPFGTELTIEVETNLETDITLDLDTFHQTLHGTDATFDIDTSTLTKGEHTLTVTAGSDTYADSIIIYDPAIYQAITKELDDLGTCSKDEMSEISGITGKNLTSHVYKILLGVEVEEDVTAGDVLNNLRTKLGEIGDKVTTELDTYKNILITIDSTLSDEVDDMDPAINSITNIQNEIKEVNDQVSDERIVESINEYVTKPAVYRVICADEENSIDTRTQTTKSSLDPYYTQNQLDETNEILSIGKEAIANTDGEQIYRLDIGTVFGHEISAKPTLGHLAESQTESLNPPADLCAFGKCIPGKYHPVWVYHLTVADAESILTIPAHIGWINATPENEIIESMFAPTAVIVTATTIIKAAKAYMKYVDMLEKFSPWLIGGGMIVSTDLLAKEIDEEHTDVIEAISDTLQSRGAGDVDAPTFTSSGLHVPEGNILVTTSPDGKIRNFKYVKSDSVLSTPKNRRVISLNTGWSQSFGSDPQNILVTIAANKSSYNISETVNLTINISSDTFIEDAMLWIFVPESNTTLKDIFNVAIGDMNRTYNFTIQNEMWHVPRVYITDFGTTIAENYTSFGVRSQSRETGIISMDYSEFYDPGMVSLNVTIHNAGNTPLSATLEYSGSHPGLTGSIEIPVLQAGEQTTEQLKFDLTTPDMYEMYFILNASNDSTSMFDYNTARFTVTARDTLFAFPSTDKPIYNASEGVNIAVTVKNVTLDVIPFSYSLDTKTPSGETTSETSFIPDHNGTYIVKATPIAEGYCVVEEETLFIVEKQSNLVIETRTLRNTTTITVKTDLGGVVETADVVVNGYKSKTDENGMVEFGSFNTSRLIIKAEKFGFNPAVVSVNVTAKMCGDLNSDNQITPADAAIALRLAASGGWNSAADVDGDRRITSLDALMILQTAAGAIEL</sequence>
<evidence type="ECO:0000313" key="1">
    <source>
        <dbReference type="EMBL" id="PXF57824.1"/>
    </source>
</evidence>
<evidence type="ECO:0000313" key="2">
    <source>
        <dbReference type="Proteomes" id="UP000248329"/>
    </source>
</evidence>